<dbReference type="Pfam" id="PF02597">
    <property type="entry name" value="ThiS"/>
    <property type="match status" value="1"/>
</dbReference>
<dbReference type="Proteomes" id="UP000656813">
    <property type="component" value="Unassembled WGS sequence"/>
</dbReference>
<organism evidence="1 2">
    <name type="scientific">Pullulanibacillus pueri</name>
    <dbReference type="NCBI Taxonomy" id="1437324"/>
    <lineage>
        <taxon>Bacteria</taxon>
        <taxon>Bacillati</taxon>
        <taxon>Bacillota</taxon>
        <taxon>Bacilli</taxon>
        <taxon>Bacillales</taxon>
        <taxon>Sporolactobacillaceae</taxon>
        <taxon>Pullulanibacillus</taxon>
    </lineage>
</organism>
<comment type="caution">
    <text evidence="1">The sequence shown here is derived from an EMBL/GenBank/DDBJ whole genome shotgun (WGS) entry which is preliminary data.</text>
</comment>
<sequence length="67" mass="7266">MTLMINGKTIDVPNSVQTVAQLLAHLKLEKKITVVELNQTIIDKSSQAETALTHGDRVEIVHFIGGG</sequence>
<protein>
    <submittedName>
        <fullName evidence="1">Sulfur carrier protein ThiS</fullName>
    </submittedName>
</protein>
<dbReference type="InterPro" id="IPR003749">
    <property type="entry name" value="ThiS/MoaD-like"/>
</dbReference>
<reference evidence="1" key="1">
    <citation type="journal article" date="2014" name="Int. J. Syst. Evol. Microbiol.">
        <title>Complete genome sequence of Corynebacterium casei LMG S-19264T (=DSM 44701T), isolated from a smear-ripened cheese.</title>
        <authorList>
            <consortium name="US DOE Joint Genome Institute (JGI-PGF)"/>
            <person name="Walter F."/>
            <person name="Albersmeier A."/>
            <person name="Kalinowski J."/>
            <person name="Ruckert C."/>
        </authorList>
    </citation>
    <scope>NUCLEOTIDE SEQUENCE</scope>
    <source>
        <strain evidence="1">CGMCC 1.12777</strain>
    </source>
</reference>
<dbReference type="SUPFAM" id="SSF54285">
    <property type="entry name" value="MoaD/ThiS"/>
    <property type="match status" value="1"/>
</dbReference>
<dbReference type="EMBL" id="BMFV01000005">
    <property type="protein sequence ID" value="GGH77755.1"/>
    <property type="molecule type" value="Genomic_DNA"/>
</dbReference>
<dbReference type="PANTHER" id="PTHR34472">
    <property type="entry name" value="SULFUR CARRIER PROTEIN THIS"/>
    <property type="match status" value="1"/>
</dbReference>
<proteinExistence type="predicted"/>
<keyword evidence="2" id="KW-1185">Reference proteome</keyword>
<dbReference type="RefSeq" id="WP_188496311.1">
    <property type="nucleotide sequence ID" value="NZ_BMFV01000005.1"/>
</dbReference>
<dbReference type="Gene3D" id="3.10.20.30">
    <property type="match status" value="1"/>
</dbReference>
<evidence type="ECO:0000313" key="1">
    <source>
        <dbReference type="EMBL" id="GGH77755.1"/>
    </source>
</evidence>
<dbReference type="CDD" id="cd00565">
    <property type="entry name" value="Ubl_ThiS"/>
    <property type="match status" value="1"/>
</dbReference>
<dbReference type="InterPro" id="IPR010035">
    <property type="entry name" value="Thi_S"/>
</dbReference>
<accession>A0A8J2ZU76</accession>
<dbReference type="PANTHER" id="PTHR34472:SF1">
    <property type="entry name" value="SULFUR CARRIER PROTEIN THIS"/>
    <property type="match status" value="1"/>
</dbReference>
<name>A0A8J2ZU76_9BACL</name>
<dbReference type="InterPro" id="IPR012675">
    <property type="entry name" value="Beta-grasp_dom_sf"/>
</dbReference>
<gene>
    <name evidence="1" type="ORF">GCM10007096_10120</name>
</gene>
<dbReference type="AlphaFoldDB" id="A0A8J2ZU76"/>
<reference evidence="1" key="2">
    <citation type="submission" date="2020-09" db="EMBL/GenBank/DDBJ databases">
        <authorList>
            <person name="Sun Q."/>
            <person name="Zhou Y."/>
        </authorList>
    </citation>
    <scope>NUCLEOTIDE SEQUENCE</scope>
    <source>
        <strain evidence="1">CGMCC 1.12777</strain>
    </source>
</reference>
<dbReference type="InterPro" id="IPR016155">
    <property type="entry name" value="Mopterin_synth/thiamin_S_b"/>
</dbReference>
<dbReference type="NCBIfam" id="TIGR01683">
    <property type="entry name" value="thiS"/>
    <property type="match status" value="1"/>
</dbReference>
<evidence type="ECO:0000313" key="2">
    <source>
        <dbReference type="Proteomes" id="UP000656813"/>
    </source>
</evidence>